<dbReference type="AlphaFoldDB" id="A0A7M2SDI9"/>
<protein>
    <submittedName>
        <fullName evidence="1">Uncharacterized protein</fullName>
    </submittedName>
</protein>
<dbReference type="RefSeq" id="WP_194038720.1">
    <property type="nucleotide sequence ID" value="NZ_CP063373.1"/>
</dbReference>
<name>A0A7M2SDI9_9ACTN</name>
<evidence type="ECO:0000313" key="1">
    <source>
        <dbReference type="EMBL" id="QOV33845.1"/>
    </source>
</evidence>
<organism evidence="1 2">
    <name type="scientific">Streptomyces ferrugineus</name>
    <dbReference type="NCBI Taxonomy" id="1413221"/>
    <lineage>
        <taxon>Bacteria</taxon>
        <taxon>Bacillati</taxon>
        <taxon>Actinomycetota</taxon>
        <taxon>Actinomycetes</taxon>
        <taxon>Kitasatosporales</taxon>
        <taxon>Streptomycetaceae</taxon>
        <taxon>Streptomyces</taxon>
    </lineage>
</organism>
<evidence type="ECO:0000313" key="2">
    <source>
        <dbReference type="Proteomes" id="UP000594205"/>
    </source>
</evidence>
<dbReference type="Proteomes" id="UP000594205">
    <property type="component" value="Chromosome"/>
</dbReference>
<dbReference type="EMBL" id="CP063373">
    <property type="protein sequence ID" value="QOV33845.1"/>
    <property type="molecule type" value="Genomic_DNA"/>
</dbReference>
<keyword evidence="2" id="KW-1185">Reference proteome</keyword>
<dbReference type="KEGG" id="sfeu:IM697_27070"/>
<sequence length="51" mass="5643">MTGSDRLREVTTRLFPRVSEQGKSPDHQGSYGITSSGLVNGDWIFSLKETT</sequence>
<gene>
    <name evidence="1" type="ORF">IM697_27070</name>
</gene>
<reference evidence="1 2" key="1">
    <citation type="submission" date="2020-10" db="EMBL/GenBank/DDBJ databases">
        <title>Streptomyces ferrugineus complate genome analysis.</title>
        <authorList>
            <person name="Anwar N."/>
        </authorList>
    </citation>
    <scope>NUCLEOTIDE SEQUENCE [LARGE SCALE GENOMIC DNA]</scope>
    <source>
        <strain evidence="1 2">CCTCC AA2014009</strain>
    </source>
</reference>
<proteinExistence type="predicted"/>
<accession>A0A7M2SDI9</accession>